<evidence type="ECO:0000256" key="4">
    <source>
        <dbReference type="ARBA" id="ARBA00022670"/>
    </source>
</evidence>
<sequence>MFLAEPPASQGDLHFRVGGIPVRIHPFFWLVTLFMGMQGDPAPAAVLSWIVAVVVSILVHELGHAVLQRYYGGRPRIVLYGLGGLAICEDCDRSTRSQILISLAGPGAGFLFALVIAMLVRLAGHGVGMLVGNGAKISSGSIVDPAGLSVLGLTLFWERFTSPQVNEMLLNLLWINLLWGAVNLLPIYPLDGGRIAREVCQSGSPRQGIILSLRISMAAAIMMILVGFSWQSWFTAIFFGYLAYSNYQTLTAYRESLW</sequence>
<evidence type="ECO:0000256" key="6">
    <source>
        <dbReference type="ARBA" id="ARBA00022723"/>
    </source>
</evidence>
<dbReference type="GO" id="GO:0006508">
    <property type="term" value="P:proteolysis"/>
    <property type="evidence" value="ECO:0007669"/>
    <property type="project" value="UniProtKB-KW"/>
</dbReference>
<feature type="transmembrane region" description="Helical" evidence="12">
    <location>
        <begin position="140"/>
        <end position="157"/>
    </location>
</feature>
<evidence type="ECO:0000256" key="10">
    <source>
        <dbReference type="ARBA" id="ARBA00023049"/>
    </source>
</evidence>
<comment type="subcellular location">
    <subcellularLocation>
        <location evidence="2">Membrane</location>
        <topology evidence="2">Multi-pass membrane protein</topology>
    </subcellularLocation>
</comment>
<reference evidence="14 15" key="1">
    <citation type="submission" date="2019-08" db="EMBL/GenBank/DDBJ databases">
        <title>Deep-cultivation of Planctomycetes and their phenomic and genomic characterization uncovers novel biology.</title>
        <authorList>
            <person name="Wiegand S."/>
            <person name="Jogler M."/>
            <person name="Boedeker C."/>
            <person name="Pinto D."/>
            <person name="Vollmers J."/>
            <person name="Rivas-Marin E."/>
            <person name="Kohn T."/>
            <person name="Peeters S.H."/>
            <person name="Heuer A."/>
            <person name="Rast P."/>
            <person name="Oberbeckmann S."/>
            <person name="Bunk B."/>
            <person name="Jeske O."/>
            <person name="Meyerdierks A."/>
            <person name="Storesund J.E."/>
            <person name="Kallscheuer N."/>
            <person name="Luecker S."/>
            <person name="Lage O.M."/>
            <person name="Pohl T."/>
            <person name="Merkel B.J."/>
            <person name="Hornburger P."/>
            <person name="Mueller R.-W."/>
            <person name="Bruemmer F."/>
            <person name="Labrenz M."/>
            <person name="Spormann A.M."/>
            <person name="Op den Camp H."/>
            <person name="Overmann J."/>
            <person name="Amann R."/>
            <person name="Jetten M.S.M."/>
            <person name="Mascher T."/>
            <person name="Medema M.H."/>
            <person name="Devos D.P."/>
            <person name="Kaster A.-K."/>
            <person name="Ovreas L."/>
            <person name="Rohde M."/>
            <person name="Galperin M.Y."/>
            <person name="Jogler C."/>
        </authorList>
    </citation>
    <scope>NUCLEOTIDE SEQUENCE [LARGE SCALE GENOMIC DNA]</scope>
    <source>
        <strain evidence="14 15">Pr1d</strain>
    </source>
</reference>
<dbReference type="GO" id="GO:0008237">
    <property type="term" value="F:metallopeptidase activity"/>
    <property type="evidence" value="ECO:0007669"/>
    <property type="project" value="UniProtKB-KW"/>
</dbReference>
<dbReference type="PANTHER" id="PTHR39188">
    <property type="entry name" value="MEMBRANE-ASSOCIATED ZINC METALLOPROTEASE M50B"/>
    <property type="match status" value="1"/>
</dbReference>
<keyword evidence="4" id="KW-0645">Protease</keyword>
<evidence type="ECO:0000313" key="14">
    <source>
        <dbReference type="EMBL" id="QEG37036.1"/>
    </source>
</evidence>
<comment type="similarity">
    <text evidence="3">Belongs to the peptidase M50B family.</text>
</comment>
<accession>A0A5B9QJ29</accession>
<dbReference type="GO" id="GO:0046872">
    <property type="term" value="F:metal ion binding"/>
    <property type="evidence" value="ECO:0007669"/>
    <property type="project" value="UniProtKB-KW"/>
</dbReference>
<keyword evidence="11 12" id="KW-0472">Membrane</keyword>
<dbReference type="AlphaFoldDB" id="A0A5B9QJ29"/>
<evidence type="ECO:0000256" key="12">
    <source>
        <dbReference type="SAM" id="Phobius"/>
    </source>
</evidence>
<keyword evidence="15" id="KW-1185">Reference proteome</keyword>
<feature type="transmembrane region" description="Helical" evidence="12">
    <location>
        <begin position="169"/>
        <end position="188"/>
    </location>
</feature>
<evidence type="ECO:0000256" key="1">
    <source>
        <dbReference type="ARBA" id="ARBA00001947"/>
    </source>
</evidence>
<evidence type="ECO:0000256" key="8">
    <source>
        <dbReference type="ARBA" id="ARBA00022833"/>
    </source>
</evidence>
<evidence type="ECO:0000256" key="11">
    <source>
        <dbReference type="ARBA" id="ARBA00023136"/>
    </source>
</evidence>
<dbReference type="Pfam" id="PF02163">
    <property type="entry name" value="Peptidase_M50"/>
    <property type="match status" value="1"/>
</dbReference>
<evidence type="ECO:0000256" key="5">
    <source>
        <dbReference type="ARBA" id="ARBA00022692"/>
    </source>
</evidence>
<keyword evidence="8" id="KW-0862">Zinc</keyword>
<comment type="cofactor">
    <cofactor evidence="1">
        <name>Zn(2+)</name>
        <dbReference type="ChEBI" id="CHEBI:29105"/>
    </cofactor>
</comment>
<keyword evidence="10" id="KW-0482">Metalloprotease</keyword>
<keyword evidence="9 12" id="KW-1133">Transmembrane helix</keyword>
<dbReference type="KEGG" id="bgok:Pr1d_43760"/>
<dbReference type="RefSeq" id="WP_148075317.1">
    <property type="nucleotide sequence ID" value="NZ_CP042913.1"/>
</dbReference>
<evidence type="ECO:0000256" key="9">
    <source>
        <dbReference type="ARBA" id="ARBA00022989"/>
    </source>
</evidence>
<keyword evidence="7" id="KW-0378">Hydrolase</keyword>
<name>A0A5B9QJ29_9BACT</name>
<dbReference type="PANTHER" id="PTHR39188:SF3">
    <property type="entry name" value="STAGE IV SPORULATION PROTEIN FB"/>
    <property type="match status" value="1"/>
</dbReference>
<dbReference type="InterPro" id="IPR008915">
    <property type="entry name" value="Peptidase_M50"/>
</dbReference>
<dbReference type="EMBL" id="CP042913">
    <property type="protein sequence ID" value="QEG37036.1"/>
    <property type="molecule type" value="Genomic_DNA"/>
</dbReference>
<keyword evidence="5 12" id="KW-0812">Transmembrane</keyword>
<dbReference type="GO" id="GO:0016020">
    <property type="term" value="C:membrane"/>
    <property type="evidence" value="ECO:0007669"/>
    <property type="project" value="UniProtKB-SubCell"/>
</dbReference>
<dbReference type="Proteomes" id="UP000323917">
    <property type="component" value="Chromosome"/>
</dbReference>
<organism evidence="14 15">
    <name type="scientific">Bythopirellula goksoeyrii</name>
    <dbReference type="NCBI Taxonomy" id="1400387"/>
    <lineage>
        <taxon>Bacteria</taxon>
        <taxon>Pseudomonadati</taxon>
        <taxon>Planctomycetota</taxon>
        <taxon>Planctomycetia</taxon>
        <taxon>Pirellulales</taxon>
        <taxon>Lacipirellulaceae</taxon>
        <taxon>Bythopirellula</taxon>
    </lineage>
</organism>
<feature type="transmembrane region" description="Helical" evidence="12">
    <location>
        <begin position="215"/>
        <end position="244"/>
    </location>
</feature>
<feature type="transmembrane region" description="Helical" evidence="12">
    <location>
        <begin position="46"/>
        <end position="67"/>
    </location>
</feature>
<feature type="transmembrane region" description="Helical" evidence="12">
    <location>
        <begin position="99"/>
        <end position="120"/>
    </location>
</feature>
<gene>
    <name evidence="14" type="ORF">Pr1d_43760</name>
</gene>
<keyword evidence="6" id="KW-0479">Metal-binding</keyword>
<feature type="domain" description="Peptidase M50" evidence="13">
    <location>
        <begin position="50"/>
        <end position="223"/>
    </location>
</feature>
<proteinExistence type="inferred from homology"/>
<evidence type="ECO:0000313" key="15">
    <source>
        <dbReference type="Proteomes" id="UP000323917"/>
    </source>
</evidence>
<evidence type="ECO:0000256" key="2">
    <source>
        <dbReference type="ARBA" id="ARBA00004141"/>
    </source>
</evidence>
<evidence type="ECO:0000256" key="3">
    <source>
        <dbReference type="ARBA" id="ARBA00007931"/>
    </source>
</evidence>
<evidence type="ECO:0000256" key="7">
    <source>
        <dbReference type="ARBA" id="ARBA00022801"/>
    </source>
</evidence>
<dbReference type="OrthoDB" id="166377at2"/>
<evidence type="ECO:0000259" key="13">
    <source>
        <dbReference type="Pfam" id="PF02163"/>
    </source>
</evidence>
<protein>
    <submittedName>
        <fullName evidence="14">Peptidase family M50</fullName>
    </submittedName>
</protein>